<feature type="compositionally biased region" description="Basic and acidic residues" evidence="2">
    <location>
        <begin position="116"/>
        <end position="137"/>
    </location>
</feature>
<feature type="compositionally biased region" description="Basic residues" evidence="2">
    <location>
        <begin position="212"/>
        <end position="226"/>
    </location>
</feature>
<feature type="region of interest" description="Disordered" evidence="2">
    <location>
        <begin position="1"/>
        <end position="73"/>
    </location>
</feature>
<dbReference type="GO" id="GO:0006310">
    <property type="term" value="P:DNA recombination"/>
    <property type="evidence" value="ECO:0007669"/>
    <property type="project" value="UniProtKB-KW"/>
</dbReference>
<feature type="region of interest" description="Disordered" evidence="2">
    <location>
        <begin position="298"/>
        <end position="388"/>
    </location>
</feature>
<evidence type="ECO:0000313" key="4">
    <source>
        <dbReference type="EMBL" id="SFQ24515.1"/>
    </source>
</evidence>
<dbReference type="InterPro" id="IPR011010">
    <property type="entry name" value="DNA_brk_join_enz"/>
</dbReference>
<dbReference type="PROSITE" id="PS51898">
    <property type="entry name" value="TYR_RECOMBINASE"/>
    <property type="match status" value="1"/>
</dbReference>
<proteinExistence type="predicted"/>
<organism evidence="4 5">
    <name type="scientific">Actinomadura madurae</name>
    <dbReference type="NCBI Taxonomy" id="1993"/>
    <lineage>
        <taxon>Bacteria</taxon>
        <taxon>Bacillati</taxon>
        <taxon>Actinomycetota</taxon>
        <taxon>Actinomycetes</taxon>
        <taxon>Streptosporangiales</taxon>
        <taxon>Thermomonosporaceae</taxon>
        <taxon>Actinomadura</taxon>
    </lineage>
</organism>
<sequence length="388" mass="42107">MARSPPAPLEAPLRVLQGGLPPLPRPASSHRQGQPALAGRTAVRRPHPGRLVPQADLEPGQQDRRAVPRHPHHLRHAHASWLLASGADLRVVQERLGHASMATTDQYLHTLPNADEPPRRPQQDLRTSDQRGLDTSELDTLKAENERLRAALADVALALRPDSGPAWTRPDRRPHPSGVRDRASVGSGRTRVVGRCPGARLGLLPGVVRGVRRRRRGARRRRRRSSPRTVATHVHFRTPGPRSARLSSSRCACPRAIVRRTVGACPGRPAPHSRPAGHQVDPAQEDEVGVPAFVAPVTTGATHSDGRGFASHLRASGSDDRPSHLDHDHGGDLDGDVDRSAGPPRPLTRPRNVCQPTTSRVGRPGSLPSPPERCRLGSVVSPHFRGRR</sequence>
<evidence type="ECO:0000259" key="3">
    <source>
        <dbReference type="PROSITE" id="PS51898"/>
    </source>
</evidence>
<feature type="region of interest" description="Disordered" evidence="2">
    <location>
        <begin position="212"/>
        <end position="232"/>
    </location>
</feature>
<dbReference type="Pfam" id="PF00589">
    <property type="entry name" value="Phage_integrase"/>
    <property type="match status" value="1"/>
</dbReference>
<feature type="compositionally biased region" description="Basic and acidic residues" evidence="2">
    <location>
        <begin position="169"/>
        <end position="183"/>
    </location>
</feature>
<dbReference type="EMBL" id="FOVH01000025">
    <property type="protein sequence ID" value="SFQ24515.1"/>
    <property type="molecule type" value="Genomic_DNA"/>
</dbReference>
<dbReference type="Proteomes" id="UP000183413">
    <property type="component" value="Unassembled WGS sequence"/>
</dbReference>
<accession>A0A1I5WXL2</accession>
<feature type="domain" description="Tyr recombinase" evidence="3">
    <location>
        <begin position="1"/>
        <end position="120"/>
    </location>
</feature>
<feature type="region of interest" description="Disordered" evidence="2">
    <location>
        <begin position="161"/>
        <end position="193"/>
    </location>
</feature>
<dbReference type="SUPFAM" id="SSF56349">
    <property type="entry name" value="DNA breaking-rejoining enzymes"/>
    <property type="match status" value="1"/>
</dbReference>
<dbReference type="GO" id="GO:0003677">
    <property type="term" value="F:DNA binding"/>
    <property type="evidence" value="ECO:0007669"/>
    <property type="project" value="InterPro"/>
</dbReference>
<feature type="compositionally biased region" description="Basic and acidic residues" evidence="2">
    <location>
        <begin position="317"/>
        <end position="339"/>
    </location>
</feature>
<dbReference type="InParanoid" id="A0A1I5WXL2"/>
<keyword evidence="5" id="KW-1185">Reference proteome</keyword>
<dbReference type="STRING" id="1993.SAMN04489713_12521"/>
<dbReference type="AlphaFoldDB" id="A0A1I5WXL2"/>
<gene>
    <name evidence="4" type="ORF">SAMN04489713_12521</name>
</gene>
<dbReference type="Gene3D" id="1.10.443.10">
    <property type="entry name" value="Intergrase catalytic core"/>
    <property type="match status" value="1"/>
</dbReference>
<name>A0A1I5WXL2_9ACTN</name>
<evidence type="ECO:0000313" key="5">
    <source>
        <dbReference type="Proteomes" id="UP000183413"/>
    </source>
</evidence>
<keyword evidence="1" id="KW-0233">DNA recombination</keyword>
<protein>
    <submittedName>
        <fullName evidence="4">Phage integrase family protein</fullName>
    </submittedName>
</protein>
<dbReference type="OrthoDB" id="1822491at2"/>
<reference evidence="4 5" key="1">
    <citation type="submission" date="2016-10" db="EMBL/GenBank/DDBJ databases">
        <authorList>
            <person name="de Groot N.N."/>
        </authorList>
    </citation>
    <scope>NUCLEOTIDE SEQUENCE [LARGE SCALE GENOMIC DNA]</scope>
    <source>
        <strain evidence="4 5">DSM 43067</strain>
    </source>
</reference>
<evidence type="ECO:0000256" key="1">
    <source>
        <dbReference type="ARBA" id="ARBA00023172"/>
    </source>
</evidence>
<dbReference type="InterPro" id="IPR013762">
    <property type="entry name" value="Integrase-like_cat_sf"/>
</dbReference>
<dbReference type="GO" id="GO:0015074">
    <property type="term" value="P:DNA integration"/>
    <property type="evidence" value="ECO:0007669"/>
    <property type="project" value="InterPro"/>
</dbReference>
<dbReference type="InterPro" id="IPR002104">
    <property type="entry name" value="Integrase_catalytic"/>
</dbReference>
<feature type="region of interest" description="Disordered" evidence="2">
    <location>
        <begin position="110"/>
        <end position="137"/>
    </location>
</feature>
<evidence type="ECO:0000256" key="2">
    <source>
        <dbReference type="SAM" id="MobiDB-lite"/>
    </source>
</evidence>